<name>A0A4P9WMU8_9FUNG</name>
<dbReference type="Proteomes" id="UP000269721">
    <property type="component" value="Unassembled WGS sequence"/>
</dbReference>
<dbReference type="AlphaFoldDB" id="A0A4P9WMU8"/>
<feature type="region of interest" description="Disordered" evidence="1">
    <location>
        <begin position="13"/>
        <end position="71"/>
    </location>
</feature>
<keyword evidence="3" id="KW-1185">Reference proteome</keyword>
<organism evidence="2 3">
    <name type="scientific">Blyttiomyces helicus</name>
    <dbReference type="NCBI Taxonomy" id="388810"/>
    <lineage>
        <taxon>Eukaryota</taxon>
        <taxon>Fungi</taxon>
        <taxon>Fungi incertae sedis</taxon>
        <taxon>Chytridiomycota</taxon>
        <taxon>Chytridiomycota incertae sedis</taxon>
        <taxon>Chytridiomycetes</taxon>
        <taxon>Chytridiomycetes incertae sedis</taxon>
        <taxon>Blyttiomyces</taxon>
    </lineage>
</organism>
<accession>A0A4P9WMU8</accession>
<feature type="region of interest" description="Disordered" evidence="1">
    <location>
        <begin position="109"/>
        <end position="150"/>
    </location>
</feature>
<dbReference type="EMBL" id="KZ993955">
    <property type="protein sequence ID" value="RKO94254.1"/>
    <property type="molecule type" value="Genomic_DNA"/>
</dbReference>
<evidence type="ECO:0000256" key="1">
    <source>
        <dbReference type="SAM" id="MobiDB-lite"/>
    </source>
</evidence>
<reference evidence="3" key="1">
    <citation type="journal article" date="2018" name="Nat. Microbiol.">
        <title>Leveraging single-cell genomics to expand the fungal tree of life.</title>
        <authorList>
            <person name="Ahrendt S.R."/>
            <person name="Quandt C.A."/>
            <person name="Ciobanu D."/>
            <person name="Clum A."/>
            <person name="Salamov A."/>
            <person name="Andreopoulos B."/>
            <person name="Cheng J.F."/>
            <person name="Woyke T."/>
            <person name="Pelin A."/>
            <person name="Henrissat B."/>
            <person name="Reynolds N.K."/>
            <person name="Benny G.L."/>
            <person name="Smith M.E."/>
            <person name="James T.Y."/>
            <person name="Grigoriev I.V."/>
        </authorList>
    </citation>
    <scope>NUCLEOTIDE SEQUENCE [LARGE SCALE GENOMIC DNA]</scope>
</reference>
<evidence type="ECO:0000313" key="3">
    <source>
        <dbReference type="Proteomes" id="UP000269721"/>
    </source>
</evidence>
<gene>
    <name evidence="2" type="ORF">BDK51DRAFT_53220</name>
</gene>
<protein>
    <submittedName>
        <fullName evidence="2">Uncharacterized protein</fullName>
    </submittedName>
</protein>
<feature type="compositionally biased region" description="Polar residues" evidence="1">
    <location>
        <begin position="140"/>
        <end position="150"/>
    </location>
</feature>
<proteinExistence type="predicted"/>
<evidence type="ECO:0000313" key="2">
    <source>
        <dbReference type="EMBL" id="RKO94254.1"/>
    </source>
</evidence>
<sequence>MALWWRGRRLTNHQYGAGPERRSRAPRAARQDAGQHLAPGAPRPPIPNGTNSDYFPTGVPRKSEQVTCGESPTFTSLPRVYPESAHLLSPILRLLERRDTGKRASTVPRCLNARPRDGGRRGTYRSAGSFPPARGHLPSQPHTYPRPTSHSALKFERKAAKLECAEESVWTQSVASEKYYCVFPPIGGSSTDPEYLRPSAIDGTKRWQAG</sequence>
<feature type="region of interest" description="Disordered" evidence="1">
    <location>
        <begin position="187"/>
        <end position="210"/>
    </location>
</feature>